<dbReference type="InterPro" id="IPR014710">
    <property type="entry name" value="RmlC-like_jellyroll"/>
</dbReference>
<accession>A0AAV4ZT59</accession>
<evidence type="ECO:0000313" key="7">
    <source>
        <dbReference type="EMBL" id="GJD91478.1"/>
    </source>
</evidence>
<dbReference type="PANTHER" id="PTHR24567:SF74">
    <property type="entry name" value="HTH-TYPE TRANSCRIPTIONAL REGULATOR ARCR"/>
    <property type="match status" value="1"/>
</dbReference>
<evidence type="ECO:0000313" key="8">
    <source>
        <dbReference type="Proteomes" id="UP001055247"/>
    </source>
</evidence>
<dbReference type="InterPro" id="IPR000595">
    <property type="entry name" value="cNMP-bd_dom"/>
</dbReference>
<dbReference type="GO" id="GO:0003700">
    <property type="term" value="F:DNA-binding transcription factor activity"/>
    <property type="evidence" value="ECO:0007669"/>
    <property type="project" value="TreeGrafter"/>
</dbReference>
<reference evidence="7" key="2">
    <citation type="submission" date="2021-08" db="EMBL/GenBank/DDBJ databases">
        <authorList>
            <person name="Tani A."/>
            <person name="Ola A."/>
            <person name="Ogura Y."/>
            <person name="Katsura K."/>
            <person name="Hayashi T."/>
        </authorList>
    </citation>
    <scope>NUCLEOTIDE SEQUENCE</scope>
    <source>
        <strain evidence="7">DSM 16372</strain>
    </source>
</reference>
<evidence type="ECO:0008006" key="9">
    <source>
        <dbReference type="Google" id="ProtNLM"/>
    </source>
</evidence>
<feature type="region of interest" description="Disordered" evidence="4">
    <location>
        <begin position="1"/>
        <end position="47"/>
    </location>
</feature>
<proteinExistence type="predicted"/>
<evidence type="ECO:0000256" key="1">
    <source>
        <dbReference type="ARBA" id="ARBA00023015"/>
    </source>
</evidence>
<feature type="domain" description="Cyclic nucleotide-binding" evidence="5">
    <location>
        <begin position="64"/>
        <end position="166"/>
    </location>
</feature>
<keyword evidence="1" id="KW-0805">Transcription regulation</keyword>
<dbReference type="Pfam" id="PF00027">
    <property type="entry name" value="cNMP_binding"/>
    <property type="match status" value="1"/>
</dbReference>
<dbReference type="GO" id="GO:0005829">
    <property type="term" value="C:cytosol"/>
    <property type="evidence" value="ECO:0007669"/>
    <property type="project" value="TreeGrafter"/>
</dbReference>
<dbReference type="PROSITE" id="PS51063">
    <property type="entry name" value="HTH_CRP_2"/>
    <property type="match status" value="1"/>
</dbReference>
<evidence type="ECO:0000256" key="4">
    <source>
        <dbReference type="SAM" id="MobiDB-lite"/>
    </source>
</evidence>
<gene>
    <name evidence="7" type="ORF">BHAOGJBA_5026</name>
</gene>
<protein>
    <recommendedName>
        <fullName evidence="9">Crp/Fnr family transcriptional regulator</fullName>
    </recommendedName>
</protein>
<dbReference type="PANTHER" id="PTHR24567">
    <property type="entry name" value="CRP FAMILY TRANSCRIPTIONAL REGULATORY PROTEIN"/>
    <property type="match status" value="1"/>
</dbReference>
<dbReference type="InterPro" id="IPR012318">
    <property type="entry name" value="HTH_CRP"/>
</dbReference>
<feature type="domain" description="HTH crp-type" evidence="6">
    <location>
        <begin position="198"/>
        <end position="275"/>
    </location>
</feature>
<dbReference type="SUPFAM" id="SSF51206">
    <property type="entry name" value="cAMP-binding domain-like"/>
    <property type="match status" value="1"/>
</dbReference>
<dbReference type="EMBL" id="BPQO01000027">
    <property type="protein sequence ID" value="GJD91478.1"/>
    <property type="molecule type" value="Genomic_DNA"/>
</dbReference>
<dbReference type="InterPro" id="IPR018490">
    <property type="entry name" value="cNMP-bd_dom_sf"/>
</dbReference>
<keyword evidence="2" id="KW-0238">DNA-binding</keyword>
<name>A0AAV4ZT59_9HYPH</name>
<dbReference type="RefSeq" id="WP_066918944.1">
    <property type="nucleotide sequence ID" value="NZ_BPQO01000027.1"/>
</dbReference>
<dbReference type="InterPro" id="IPR050397">
    <property type="entry name" value="Env_Response_Regulators"/>
</dbReference>
<evidence type="ECO:0000256" key="2">
    <source>
        <dbReference type="ARBA" id="ARBA00023125"/>
    </source>
</evidence>
<comment type="caution">
    <text evidence="7">The sequence shown here is derived from an EMBL/GenBank/DDBJ whole genome shotgun (WGS) entry which is preliminary data.</text>
</comment>
<dbReference type="Gene3D" id="2.60.120.10">
    <property type="entry name" value="Jelly Rolls"/>
    <property type="match status" value="1"/>
</dbReference>
<dbReference type="Pfam" id="PF13545">
    <property type="entry name" value="HTH_Crp_2"/>
    <property type="match status" value="1"/>
</dbReference>
<evidence type="ECO:0000259" key="6">
    <source>
        <dbReference type="PROSITE" id="PS51063"/>
    </source>
</evidence>
<organism evidence="7 8">
    <name type="scientific">Methylobacterium hispanicum</name>
    <dbReference type="NCBI Taxonomy" id="270350"/>
    <lineage>
        <taxon>Bacteria</taxon>
        <taxon>Pseudomonadati</taxon>
        <taxon>Pseudomonadota</taxon>
        <taxon>Alphaproteobacteria</taxon>
        <taxon>Hyphomicrobiales</taxon>
        <taxon>Methylobacteriaceae</taxon>
        <taxon>Methylobacterium</taxon>
    </lineage>
</organism>
<reference evidence="7" key="1">
    <citation type="journal article" date="2016" name="Front. Microbiol.">
        <title>Genome Sequence of the Piezophilic, Mesophilic Sulfate-Reducing Bacterium Desulfovibrio indicus J2T.</title>
        <authorList>
            <person name="Cao J."/>
            <person name="Maignien L."/>
            <person name="Shao Z."/>
            <person name="Alain K."/>
            <person name="Jebbar M."/>
        </authorList>
    </citation>
    <scope>NUCLEOTIDE SEQUENCE</scope>
    <source>
        <strain evidence="7">DSM 16372</strain>
    </source>
</reference>
<dbReference type="GO" id="GO:0003677">
    <property type="term" value="F:DNA binding"/>
    <property type="evidence" value="ECO:0007669"/>
    <property type="project" value="UniProtKB-KW"/>
</dbReference>
<evidence type="ECO:0000259" key="5">
    <source>
        <dbReference type="PROSITE" id="PS50042"/>
    </source>
</evidence>
<keyword evidence="3" id="KW-0804">Transcription</keyword>
<dbReference type="PROSITE" id="PS50042">
    <property type="entry name" value="CNMP_BINDING_3"/>
    <property type="match status" value="1"/>
</dbReference>
<dbReference type="Proteomes" id="UP001055247">
    <property type="component" value="Unassembled WGS sequence"/>
</dbReference>
<dbReference type="CDD" id="cd00038">
    <property type="entry name" value="CAP_ED"/>
    <property type="match status" value="1"/>
</dbReference>
<keyword evidence="8" id="KW-1185">Reference proteome</keyword>
<dbReference type="SMART" id="SM00100">
    <property type="entry name" value="cNMP"/>
    <property type="match status" value="1"/>
</dbReference>
<dbReference type="InterPro" id="IPR036390">
    <property type="entry name" value="WH_DNA-bd_sf"/>
</dbReference>
<sequence>MDQEQSGRPAPLDALHARAPVFSDSTLVEARRAPPQSLRDKAPGPEMARFGDAPPVGLFARSRDFAGLGAEARAALDKAALRRRHAHNGFIYLQDDEAAYLYFVVSGHVRIASLMEDGSAVLHAILPPGESFGELGVFDGSTYCDMATAIGPVVTAGIPAQTLRLLSDRYPEIGAALGRVVARRYRGYVMLTRDLSLKTLSARLAQSVLRLAGHLGTRAQYRGREVGTLGSTVTQTDLGLMARGSRGNVNRVLKTWERAGWIAVADRCILILDRARLEGLAVEDC</sequence>
<dbReference type="SUPFAM" id="SSF46785">
    <property type="entry name" value="Winged helix' DNA-binding domain"/>
    <property type="match status" value="1"/>
</dbReference>
<dbReference type="AlphaFoldDB" id="A0AAV4ZT59"/>
<evidence type="ECO:0000256" key="3">
    <source>
        <dbReference type="ARBA" id="ARBA00023163"/>
    </source>
</evidence>